<keyword evidence="2" id="KW-0413">Isomerase</keyword>
<dbReference type="RefSeq" id="WP_209972684.1">
    <property type="nucleotide sequence ID" value="NZ_JAGGLB010000011.1"/>
</dbReference>
<proteinExistence type="predicted"/>
<dbReference type="Proteomes" id="UP001519287">
    <property type="component" value="Unassembled WGS sequence"/>
</dbReference>
<dbReference type="Pfam" id="PF01261">
    <property type="entry name" value="AP_endonuc_2"/>
    <property type="match status" value="1"/>
</dbReference>
<comment type="caution">
    <text evidence="2">The sequence shown here is derived from an EMBL/GenBank/DDBJ whole genome shotgun (WGS) entry which is preliminary data.</text>
</comment>
<dbReference type="SUPFAM" id="SSF51658">
    <property type="entry name" value="Xylose isomerase-like"/>
    <property type="match status" value="1"/>
</dbReference>
<dbReference type="PANTHER" id="PTHR12110">
    <property type="entry name" value="HYDROXYPYRUVATE ISOMERASE"/>
    <property type="match status" value="1"/>
</dbReference>
<dbReference type="PANTHER" id="PTHR12110:SF41">
    <property type="entry name" value="INOSOSE DEHYDRATASE"/>
    <property type="match status" value="1"/>
</dbReference>
<sequence length="265" mass="29650">MIRSGLLSVTFRKHSPREIISLVSEAGLQALEWGGDVHVPHGDLRTAGEIGRMTREAGIEISSYGSYYRVGVHADNLAFGRVLETAVSLKAPSIRVWAGDLGSAEADERWWYQVITDAQHISGMAMKEGIAIDFEYHGGTLTDSQDSANRLLLGIDRPNVRCNWQTPINETMEQRSDGLSAILPSLANIHVFHWLPDGRRCSLDEGRQQWLQYIRIIQKAGKTHYALLEFVKDDSTEQFRKDAQILNEILRACSDESTSNLLDAD</sequence>
<dbReference type="InterPro" id="IPR036237">
    <property type="entry name" value="Xyl_isomerase-like_sf"/>
</dbReference>
<evidence type="ECO:0000259" key="1">
    <source>
        <dbReference type="Pfam" id="PF01261"/>
    </source>
</evidence>
<organism evidence="2 3">
    <name type="scientific">Paenibacillus eucommiae</name>
    <dbReference type="NCBI Taxonomy" id="1355755"/>
    <lineage>
        <taxon>Bacteria</taxon>
        <taxon>Bacillati</taxon>
        <taxon>Bacillota</taxon>
        <taxon>Bacilli</taxon>
        <taxon>Bacillales</taxon>
        <taxon>Paenibacillaceae</taxon>
        <taxon>Paenibacillus</taxon>
    </lineage>
</organism>
<dbReference type="InterPro" id="IPR013022">
    <property type="entry name" value="Xyl_isomerase-like_TIM-brl"/>
</dbReference>
<dbReference type="InterPro" id="IPR050312">
    <property type="entry name" value="IolE/XylAMocC-like"/>
</dbReference>
<dbReference type="GO" id="GO:0016853">
    <property type="term" value="F:isomerase activity"/>
    <property type="evidence" value="ECO:0007669"/>
    <property type="project" value="UniProtKB-KW"/>
</dbReference>
<accession>A0ABS4IZK3</accession>
<dbReference type="EMBL" id="JAGGLB010000011">
    <property type="protein sequence ID" value="MBP1991964.1"/>
    <property type="molecule type" value="Genomic_DNA"/>
</dbReference>
<keyword evidence="3" id="KW-1185">Reference proteome</keyword>
<protein>
    <submittedName>
        <fullName evidence="2">Sugar phosphate isomerase/epimerase</fullName>
    </submittedName>
</protein>
<evidence type="ECO:0000313" key="2">
    <source>
        <dbReference type="EMBL" id="MBP1991964.1"/>
    </source>
</evidence>
<gene>
    <name evidence="2" type="ORF">J2Z66_003572</name>
</gene>
<reference evidence="2 3" key="1">
    <citation type="submission" date="2021-03" db="EMBL/GenBank/DDBJ databases">
        <title>Genomic Encyclopedia of Type Strains, Phase IV (KMG-IV): sequencing the most valuable type-strain genomes for metagenomic binning, comparative biology and taxonomic classification.</title>
        <authorList>
            <person name="Goeker M."/>
        </authorList>
    </citation>
    <scope>NUCLEOTIDE SEQUENCE [LARGE SCALE GENOMIC DNA]</scope>
    <source>
        <strain evidence="2 3">DSM 26048</strain>
    </source>
</reference>
<feature type="domain" description="Xylose isomerase-like TIM barrel" evidence="1">
    <location>
        <begin position="21"/>
        <end position="248"/>
    </location>
</feature>
<name>A0ABS4IZK3_9BACL</name>
<evidence type="ECO:0000313" key="3">
    <source>
        <dbReference type="Proteomes" id="UP001519287"/>
    </source>
</evidence>
<dbReference type="Gene3D" id="3.20.20.150">
    <property type="entry name" value="Divalent-metal-dependent TIM barrel enzymes"/>
    <property type="match status" value="1"/>
</dbReference>